<feature type="transmembrane region" description="Helical" evidence="1">
    <location>
        <begin position="488"/>
        <end position="506"/>
    </location>
</feature>
<feature type="transmembrane region" description="Helical" evidence="1">
    <location>
        <begin position="159"/>
        <end position="179"/>
    </location>
</feature>
<evidence type="ECO:0000313" key="2">
    <source>
        <dbReference type="EMBL" id="KAF4666582.1"/>
    </source>
</evidence>
<dbReference type="OrthoDB" id="430688at2759"/>
<dbReference type="AlphaFoldDB" id="A0A7J6M4V8"/>
<feature type="transmembrane region" description="Helical" evidence="1">
    <location>
        <begin position="296"/>
        <end position="317"/>
    </location>
</feature>
<reference evidence="2 3" key="1">
    <citation type="submission" date="2020-04" db="EMBL/GenBank/DDBJ databases">
        <title>Perkinsus chesapeaki whole genome sequence.</title>
        <authorList>
            <person name="Bogema D.R."/>
        </authorList>
    </citation>
    <scope>NUCLEOTIDE SEQUENCE [LARGE SCALE GENOMIC DNA]</scope>
    <source>
        <strain evidence="2">ATCC PRA-425</strain>
    </source>
</reference>
<feature type="transmembrane region" description="Helical" evidence="1">
    <location>
        <begin position="414"/>
        <end position="433"/>
    </location>
</feature>
<proteinExistence type="predicted"/>
<dbReference type="EMBL" id="JAAPAO010000231">
    <property type="protein sequence ID" value="KAF4666582.1"/>
    <property type="molecule type" value="Genomic_DNA"/>
</dbReference>
<keyword evidence="1" id="KW-0812">Transmembrane</keyword>
<keyword evidence="1" id="KW-1133">Transmembrane helix</keyword>
<sequence length="554" mass="62348">MPNSAPDCRCAADAELPQLITKKADDSEEECEWDRNIAKEPGGRNRAVNVHQQIQLRGVRLGTLLQNSIGLFKGESPEAADDDDPYKLSKECKEDPGLDYFLSHAWTMSSIPKTLFLLVHFNRKAMIVLSTILALLVGIVKLVMFIMKYDGWMMSMMPGSINAGIVGYFLGLFFGHWILPTRKKTIFVDKACIRQCRARHDMEYDKELLEKDNPEETHIMPAMRQRTLSSGSKIMSDPTDCPACLEMKAGIDRIGDYLEHSSTLLVVLHCDYFTRLWCVYEFACFLRRHKPKDIHIISPQGVALCLIGPVLIITLKVLKGSLLESPHEYIVSFLTGLVWLLIDMIAVCELSDYTSKTLSENIGVPLRSFKIAETHCAFESDRDLIYDNIGQDYGRISLFESFIQQRVSQSLIDAHLRVPCLTCIAMAIPIFWASTERTVQWVTTMSEISHPGALIAAEMVMVIIYISVTYPIAVSIMIRVRRCLKSKILLALTLTLGACVAQVFVRKCGESGPQWFTLVMAVTLLHAFTVAWLHRNLWPAGMPSPIDKCAPTVH</sequence>
<feature type="transmembrane region" description="Helical" evidence="1">
    <location>
        <begin position="329"/>
        <end position="348"/>
    </location>
</feature>
<feature type="transmembrane region" description="Helical" evidence="1">
    <location>
        <begin position="125"/>
        <end position="147"/>
    </location>
</feature>
<organism evidence="2 3">
    <name type="scientific">Perkinsus chesapeaki</name>
    <name type="common">Clam parasite</name>
    <name type="synonym">Perkinsus andrewsi</name>
    <dbReference type="NCBI Taxonomy" id="330153"/>
    <lineage>
        <taxon>Eukaryota</taxon>
        <taxon>Sar</taxon>
        <taxon>Alveolata</taxon>
        <taxon>Perkinsozoa</taxon>
        <taxon>Perkinsea</taxon>
        <taxon>Perkinsida</taxon>
        <taxon>Perkinsidae</taxon>
        <taxon>Perkinsus</taxon>
    </lineage>
</organism>
<feature type="transmembrane region" description="Helical" evidence="1">
    <location>
        <begin position="512"/>
        <end position="533"/>
    </location>
</feature>
<dbReference type="Proteomes" id="UP000591131">
    <property type="component" value="Unassembled WGS sequence"/>
</dbReference>
<feature type="transmembrane region" description="Helical" evidence="1">
    <location>
        <begin position="453"/>
        <end position="476"/>
    </location>
</feature>
<name>A0A7J6M4V8_PERCH</name>
<keyword evidence="1" id="KW-0472">Membrane</keyword>
<accession>A0A7J6M4V8</accession>
<comment type="caution">
    <text evidence="2">The sequence shown here is derived from an EMBL/GenBank/DDBJ whole genome shotgun (WGS) entry which is preliminary data.</text>
</comment>
<protein>
    <submittedName>
        <fullName evidence="2">Uncharacterized protein</fullName>
    </submittedName>
</protein>
<evidence type="ECO:0000256" key="1">
    <source>
        <dbReference type="SAM" id="Phobius"/>
    </source>
</evidence>
<gene>
    <name evidence="2" type="ORF">FOL47_004027</name>
</gene>
<evidence type="ECO:0000313" key="3">
    <source>
        <dbReference type="Proteomes" id="UP000591131"/>
    </source>
</evidence>
<keyword evidence="3" id="KW-1185">Reference proteome</keyword>